<name>A0A0A9A2G9_ARUDO</name>
<dbReference type="EMBL" id="GBRH01253792">
    <property type="protein sequence ID" value="JAD44103.1"/>
    <property type="molecule type" value="Transcribed_RNA"/>
</dbReference>
<evidence type="ECO:0000313" key="1">
    <source>
        <dbReference type="EMBL" id="JAD44103.1"/>
    </source>
</evidence>
<dbReference type="AlphaFoldDB" id="A0A0A9A2G9"/>
<organism evidence="1">
    <name type="scientific">Arundo donax</name>
    <name type="common">Giant reed</name>
    <name type="synonym">Donax arundinaceus</name>
    <dbReference type="NCBI Taxonomy" id="35708"/>
    <lineage>
        <taxon>Eukaryota</taxon>
        <taxon>Viridiplantae</taxon>
        <taxon>Streptophyta</taxon>
        <taxon>Embryophyta</taxon>
        <taxon>Tracheophyta</taxon>
        <taxon>Spermatophyta</taxon>
        <taxon>Magnoliopsida</taxon>
        <taxon>Liliopsida</taxon>
        <taxon>Poales</taxon>
        <taxon>Poaceae</taxon>
        <taxon>PACMAD clade</taxon>
        <taxon>Arundinoideae</taxon>
        <taxon>Arundineae</taxon>
        <taxon>Arundo</taxon>
    </lineage>
</organism>
<sequence length="36" mass="4179">MPNYRLDARSEKTDLFSRTAGIRTTTSDTLYFSLHI</sequence>
<reference evidence="1" key="1">
    <citation type="submission" date="2014-09" db="EMBL/GenBank/DDBJ databases">
        <authorList>
            <person name="Magalhaes I.L.F."/>
            <person name="Oliveira U."/>
            <person name="Santos F.R."/>
            <person name="Vidigal T.H.D.A."/>
            <person name="Brescovit A.D."/>
            <person name="Santos A.J."/>
        </authorList>
    </citation>
    <scope>NUCLEOTIDE SEQUENCE</scope>
    <source>
        <tissue evidence="1">Shoot tissue taken approximately 20 cm above the soil surface</tissue>
    </source>
</reference>
<reference evidence="1" key="2">
    <citation type="journal article" date="2015" name="Data Brief">
        <title>Shoot transcriptome of the giant reed, Arundo donax.</title>
        <authorList>
            <person name="Barrero R.A."/>
            <person name="Guerrero F.D."/>
            <person name="Moolhuijzen P."/>
            <person name="Goolsby J.A."/>
            <person name="Tidwell J."/>
            <person name="Bellgard S.E."/>
            <person name="Bellgard M.I."/>
        </authorList>
    </citation>
    <scope>NUCLEOTIDE SEQUENCE</scope>
    <source>
        <tissue evidence="1">Shoot tissue taken approximately 20 cm above the soil surface</tissue>
    </source>
</reference>
<protein>
    <submittedName>
        <fullName evidence="1">Uncharacterized protein</fullName>
    </submittedName>
</protein>
<proteinExistence type="predicted"/>
<accession>A0A0A9A2G9</accession>